<evidence type="ECO:0000313" key="3">
    <source>
        <dbReference type="EMBL" id="EFE05969.1"/>
    </source>
</evidence>
<comment type="caution">
    <text evidence="3">The sequence shown here is derived from an EMBL/GenBank/DDBJ whole genome shotgun (WGS) entry which is preliminary data.</text>
</comment>
<feature type="chain" id="PRO_5003054073" evidence="2">
    <location>
        <begin position="24"/>
        <end position="117"/>
    </location>
</feature>
<keyword evidence="2" id="KW-0732">Signal</keyword>
<gene>
    <name evidence="3" type="ORF">CIT292_10948</name>
</gene>
<accession>D4BJV4</accession>
<dbReference type="eggNOG" id="ENOG50339I8">
    <property type="taxonomic scope" value="Bacteria"/>
</dbReference>
<reference evidence="3 4" key="1">
    <citation type="submission" date="2010-02" db="EMBL/GenBank/DDBJ databases">
        <authorList>
            <person name="Weinstock G."/>
            <person name="Sodergren E."/>
            <person name="Clifton S."/>
            <person name="Fulton L."/>
            <person name="Fulton B."/>
            <person name="Courtney L."/>
            <person name="Fronick C."/>
            <person name="Harrison M."/>
            <person name="Strong C."/>
            <person name="Farmer C."/>
            <person name="Delahaunty K."/>
            <person name="Markovic C."/>
            <person name="Hall O."/>
            <person name="Minx P."/>
            <person name="Tomlinson C."/>
            <person name="Mitreva M."/>
            <person name="Nelson J."/>
            <person name="Hou S."/>
            <person name="Wollam A."/>
            <person name="Pepin K.H."/>
            <person name="Johnson M."/>
            <person name="Bhonagiri V."/>
            <person name="Zhang X."/>
            <person name="Suruliraj S."/>
            <person name="Warren W."/>
            <person name="Chinwalla A."/>
            <person name="Mardis E.R."/>
            <person name="Wilson R.K."/>
        </authorList>
    </citation>
    <scope>NUCLEOTIDE SEQUENCE [LARGE SCALE GENOMIC DNA]</scope>
    <source>
        <strain evidence="3 4">ATCC 29220</strain>
    </source>
</reference>
<name>D4BJV4_9ENTR</name>
<organism evidence="3 4">
    <name type="scientific">Citrobacter youngae ATCC 29220</name>
    <dbReference type="NCBI Taxonomy" id="500640"/>
    <lineage>
        <taxon>Bacteria</taxon>
        <taxon>Pseudomonadati</taxon>
        <taxon>Pseudomonadota</taxon>
        <taxon>Gammaproteobacteria</taxon>
        <taxon>Enterobacterales</taxon>
        <taxon>Enterobacteriaceae</taxon>
        <taxon>Citrobacter</taxon>
        <taxon>Citrobacter freundii complex</taxon>
    </lineage>
</organism>
<feature type="signal peptide" evidence="2">
    <location>
        <begin position="1"/>
        <end position="23"/>
    </location>
</feature>
<dbReference type="Proteomes" id="UP000003880">
    <property type="component" value="Unassembled WGS sequence"/>
</dbReference>
<proteinExistence type="predicted"/>
<dbReference type="HOGENOM" id="CLU_2142386_0_0_6"/>
<dbReference type="EMBL" id="ABWL02000026">
    <property type="protein sequence ID" value="EFE05969.1"/>
    <property type="molecule type" value="Genomic_DNA"/>
</dbReference>
<evidence type="ECO:0000256" key="2">
    <source>
        <dbReference type="SAM" id="SignalP"/>
    </source>
</evidence>
<sequence length="117" mass="13127">MKMKKVIYIALLGYIALTTNAFSTELPPIAQQVKKILEQNKLLDDPKCTDYAYIPDYEPGVDAVDVMEIHGGNCPGDPQIQHRLFSVFVDQKAHTMESDIDMDDQVNGTRSAFPPKK</sequence>
<feature type="region of interest" description="Disordered" evidence="1">
    <location>
        <begin position="98"/>
        <end position="117"/>
    </location>
</feature>
<evidence type="ECO:0000256" key="1">
    <source>
        <dbReference type="SAM" id="MobiDB-lite"/>
    </source>
</evidence>
<dbReference type="AlphaFoldDB" id="D4BJV4"/>
<evidence type="ECO:0000313" key="4">
    <source>
        <dbReference type="Proteomes" id="UP000003880"/>
    </source>
</evidence>
<protein>
    <submittedName>
        <fullName evidence="3">Uncharacterized protein</fullName>
    </submittedName>
</protein>